<organism evidence="1 2">
    <name type="scientific">Phycomyces blakesleeanus (strain ATCC 8743b / DSM 1359 / FGSC 10004 / NBRC 33097 / NRRL 1555)</name>
    <dbReference type="NCBI Taxonomy" id="763407"/>
    <lineage>
        <taxon>Eukaryota</taxon>
        <taxon>Fungi</taxon>
        <taxon>Fungi incertae sedis</taxon>
        <taxon>Mucoromycota</taxon>
        <taxon>Mucoromycotina</taxon>
        <taxon>Mucoromycetes</taxon>
        <taxon>Mucorales</taxon>
        <taxon>Phycomycetaceae</taxon>
        <taxon>Phycomyces</taxon>
    </lineage>
</organism>
<evidence type="ECO:0000313" key="1">
    <source>
        <dbReference type="EMBL" id="OAD71758.1"/>
    </source>
</evidence>
<proteinExistence type="predicted"/>
<accession>A0A162N737</accession>
<dbReference type="InParanoid" id="A0A162N737"/>
<dbReference type="Proteomes" id="UP000077315">
    <property type="component" value="Unassembled WGS sequence"/>
</dbReference>
<dbReference type="AlphaFoldDB" id="A0A162N737"/>
<evidence type="ECO:0000313" key="2">
    <source>
        <dbReference type="Proteomes" id="UP000077315"/>
    </source>
</evidence>
<dbReference type="EMBL" id="KV440985">
    <property type="protein sequence ID" value="OAD71758.1"/>
    <property type="molecule type" value="Genomic_DNA"/>
</dbReference>
<reference evidence="2" key="1">
    <citation type="submission" date="2015-06" db="EMBL/GenBank/DDBJ databases">
        <title>Expansion of signal transduction pathways in fungi by whole-genome duplication.</title>
        <authorList>
            <consortium name="DOE Joint Genome Institute"/>
            <person name="Corrochano L.M."/>
            <person name="Kuo A."/>
            <person name="Marcet-Houben M."/>
            <person name="Polaino S."/>
            <person name="Salamov A."/>
            <person name="Villalobos J.M."/>
            <person name="Alvarez M.I."/>
            <person name="Avalos J."/>
            <person name="Benito E.P."/>
            <person name="Benoit I."/>
            <person name="Burger G."/>
            <person name="Camino L.P."/>
            <person name="Canovas D."/>
            <person name="Cerda-Olmedo E."/>
            <person name="Cheng J.-F."/>
            <person name="Dominguez A."/>
            <person name="Elias M."/>
            <person name="Eslava A.P."/>
            <person name="Glaser F."/>
            <person name="Grimwood J."/>
            <person name="Gutierrez G."/>
            <person name="Heitman J."/>
            <person name="Henrissat B."/>
            <person name="Iturriaga E.A."/>
            <person name="Lang B.F."/>
            <person name="Lavin J.L."/>
            <person name="Lee S."/>
            <person name="Li W."/>
            <person name="Lindquist E."/>
            <person name="Lopez-Garcia S."/>
            <person name="Luque E.M."/>
            <person name="Marcos A.T."/>
            <person name="Martin J."/>
            <person name="McCluskey K."/>
            <person name="Medina H.R."/>
            <person name="Miralles-Duran A."/>
            <person name="Miyazaki A."/>
            <person name="Munoz-Torres E."/>
            <person name="Oguiza J.A."/>
            <person name="Ohm R."/>
            <person name="Olmedo M."/>
            <person name="Orejas M."/>
            <person name="Ortiz-Castellanos L."/>
            <person name="Pisabarro A.G."/>
            <person name="Rodriguez-Romero J."/>
            <person name="Ruiz-Herrera J."/>
            <person name="Ruiz-Vazquez R."/>
            <person name="Sanz C."/>
            <person name="Schackwitz W."/>
            <person name="Schmutz J."/>
            <person name="Shahriari M."/>
            <person name="Shelest E."/>
            <person name="Silva-Franco F."/>
            <person name="Soanes D."/>
            <person name="Syed K."/>
            <person name="Tagua V.G."/>
            <person name="Talbot N.J."/>
            <person name="Thon M."/>
            <person name="De vries R.P."/>
            <person name="Wiebenga A."/>
            <person name="Yadav J.S."/>
            <person name="Braun E.L."/>
            <person name="Baker S."/>
            <person name="Garre V."/>
            <person name="Horwitz B."/>
            <person name="Torres-Martinez S."/>
            <person name="Idnurm A."/>
            <person name="Herrera-Estrella A."/>
            <person name="Gabaldon T."/>
            <person name="Grigoriev I.V."/>
        </authorList>
    </citation>
    <scope>NUCLEOTIDE SEQUENCE [LARGE SCALE GENOMIC DNA]</scope>
    <source>
        <strain evidence="2">NRRL 1555(-)</strain>
    </source>
</reference>
<dbReference type="OrthoDB" id="2289822at2759"/>
<protein>
    <submittedName>
        <fullName evidence="1">Uncharacterized protein</fullName>
    </submittedName>
</protein>
<sequence length="126" mass="14252">MCFVGKEVPASMRAVESLHHFEGNRYGVNGPNVFRNLHTLTSPAFFGLDEMHLIGHGISHQLYNALNGEFNMSNKTENNKLYWQVQTRHLSKLHWHLEIAEGNNQQTEGSQLARLPSVCYTNSCGP</sequence>
<gene>
    <name evidence="1" type="ORF">PHYBLDRAFT_72815</name>
</gene>
<name>A0A162N737_PHYB8</name>
<dbReference type="RefSeq" id="XP_018289798.1">
    <property type="nucleotide sequence ID" value="XM_018442724.1"/>
</dbReference>
<dbReference type="VEuPathDB" id="FungiDB:PHYBLDRAFT_72815"/>
<keyword evidence="2" id="KW-1185">Reference proteome</keyword>
<dbReference type="GeneID" id="29003630"/>